<protein>
    <submittedName>
        <fullName evidence="5">FG-GAP repeat protein</fullName>
    </submittedName>
</protein>
<feature type="domain" description="PKD" evidence="4">
    <location>
        <begin position="3019"/>
        <end position="3110"/>
    </location>
</feature>
<evidence type="ECO:0000256" key="3">
    <source>
        <dbReference type="SAM" id="MobiDB-lite"/>
    </source>
</evidence>
<dbReference type="EMBL" id="CP036279">
    <property type="protein sequence ID" value="QDU61709.1"/>
    <property type="molecule type" value="Genomic_DNA"/>
</dbReference>
<dbReference type="Gene3D" id="2.60.120.380">
    <property type="match status" value="1"/>
</dbReference>
<feature type="compositionally biased region" description="Pro residues" evidence="3">
    <location>
        <begin position="5299"/>
        <end position="5338"/>
    </location>
</feature>
<reference evidence="5 6" key="1">
    <citation type="submission" date="2019-02" db="EMBL/GenBank/DDBJ databases">
        <title>Deep-cultivation of Planctomycetes and their phenomic and genomic characterization uncovers novel biology.</title>
        <authorList>
            <person name="Wiegand S."/>
            <person name="Jogler M."/>
            <person name="Boedeker C."/>
            <person name="Pinto D."/>
            <person name="Vollmers J."/>
            <person name="Rivas-Marin E."/>
            <person name="Kohn T."/>
            <person name="Peeters S.H."/>
            <person name="Heuer A."/>
            <person name="Rast P."/>
            <person name="Oberbeckmann S."/>
            <person name="Bunk B."/>
            <person name="Jeske O."/>
            <person name="Meyerdierks A."/>
            <person name="Storesund J.E."/>
            <person name="Kallscheuer N."/>
            <person name="Luecker S."/>
            <person name="Lage O.M."/>
            <person name="Pohl T."/>
            <person name="Merkel B.J."/>
            <person name="Hornburger P."/>
            <person name="Mueller R.-W."/>
            <person name="Bruemmer F."/>
            <person name="Labrenz M."/>
            <person name="Spormann A.M."/>
            <person name="Op den Camp H."/>
            <person name="Overmann J."/>
            <person name="Amann R."/>
            <person name="Jetten M.S.M."/>
            <person name="Mascher T."/>
            <person name="Medema M.H."/>
            <person name="Devos D.P."/>
            <person name="Kaster A.-K."/>
            <person name="Ovreas L."/>
            <person name="Rohde M."/>
            <person name="Galperin M.Y."/>
            <person name="Jogler C."/>
        </authorList>
    </citation>
    <scope>NUCLEOTIDE SEQUENCE [LARGE SCALE GENOMIC DNA]</scope>
    <source>
        <strain evidence="5 6">Pan216</strain>
    </source>
</reference>
<evidence type="ECO:0000313" key="5">
    <source>
        <dbReference type="EMBL" id="QDU61709.1"/>
    </source>
</evidence>
<evidence type="ECO:0000256" key="2">
    <source>
        <dbReference type="ARBA" id="ARBA00022729"/>
    </source>
</evidence>
<feature type="compositionally biased region" description="Acidic residues" evidence="3">
    <location>
        <begin position="5495"/>
        <end position="5505"/>
    </location>
</feature>
<dbReference type="SUPFAM" id="SSF69318">
    <property type="entry name" value="Integrin alpha N-terminal domain"/>
    <property type="match status" value="6"/>
</dbReference>
<dbReference type="InterPro" id="IPR000601">
    <property type="entry name" value="PKD_dom"/>
</dbReference>
<dbReference type="PANTHER" id="PTHR44103">
    <property type="entry name" value="PROPROTEIN CONVERTASE P"/>
    <property type="match status" value="1"/>
</dbReference>
<proteinExistence type="predicted"/>
<sequence length="5675" mass="587589">MAPLNVDSPYFLGVDEPDLLGPSTELPAASGDRSNQYVFIDPSIANVDSLMAQLPPSVRVAYLESDRGGLVQMAEVLGGAENVDSIHVFAHGEEGAVQLGSGLVGLDDLESYSDELAQIGASLTEGGDILFWGCDVASGSDGRLFASRVAELTGADVAASIDPTGSEDLGGDWELEFQTGATDATLPFVADQVRGVLLPTASDGFGVFDEAFVLEGGLGSDGIHDIVADDSGNIYVTGRFEGEVDFDLREGVESTLSVAQSGAFVARYDAHGVLDWVTGLGSAVSNVNVEARGLALSNSGKVHVTGWFGGTAEVLGDNTVGIPAIDSLDFSDVFVASFDADNGEVSSLHGFGSSDQDAGWDIAVDEDDNVVVGGYFSDQIAFGADVVTPVGSKDAFVVSFDNQGDVNWHRTYGGNSYFDEVRSVAIGADNSVYATGVFEDQVDFLPSDPGGEVTALQGDVFLVKLDQFGSQQWYHTYEGSGYDEVYDIVVADSGLIYTSGSIGGFTNFDPDNVGHNVSVGSTSAFVAIHDANGDIHDVTAVSTSGTSRGEGVAVDADGNMTLVGYFNGSIDVGSETLTPDGGSGALFLAQFDPSGNPTFARAVGSDNIIEPLGVTLDASGRVLVAGFFGGTATFDSAFGAGWESLGYTSGFVAAYSASPLIPFGSPRQNVSIGYPRAAQLGDIDGDGKLDVVGFDYNTQQFSWYSSDSPLSWYQWEGDISSPISPGTEPLQIELADIDHDGWLDVVASMIDGELIWFRHNGDPLSMWDAPRTIAGGLVDIRDFQIFDADQEGLLDVVVVDSTKVRAYLGGQSPTDSWAMSPVRTTASARSVSVGDVDDDGLNDVIYTLDDGDGFVSPSEGIEIAIGDGSGVFFLEDQLGTLLAGPGFGLTSPENAPHDVVVSDIDGDGDNDIVAVWDEVVNWYENTGDGFSNTPNPISTQIRGVGKITISDLDQDGDLDVLATRLAPEREVVWFANQGDGVFGARQRVGDELYSTNLARPLTGDLDGDGDLDVAIHDGYQLTVAENIGLHKSATFPGSLANQQISSIAQKGPITWVDLDSDGMLDVIGPGSVPGELAFYQQTGYGYGYGGFSGSTLANFAQGFSGLATSDLDGDGVMEIVVAAPDGAWIIEENAGSFDKTLAASDGGIGYTQVALGDLDEDGWLDLVIGDDAGGIRVSLSDGSGRFSSALNYGGGSGSITSLDVVDLDGDGNLDVIWSDSSGGIGWRLGAGDGTVSGSSVGSVAGPVRDVHGVDIDGDGDTDIVATVPDFDGVILIENQGAGSYAGPYSLIGGGSFKPSQIDVADIDLDGDLDIVGLASDLGQDDTIVLYENNQGYFHPVPTEVMTGLPRGRDLALADVDGDGDLDVTWLSFDQGAGQIAWSATQLASVSFDVRAEGSDIVEEGVPTHRFTVEVSHLGRSGDAQVEISTLRFDLDDLTTGEGPPIDWSKVIEDVVVFHDRNFDGQLDGGDEHVSKGFVVSTGNFAELTVDLEVYEDLVPGGDATFFVELILEEGASDLVPNAKFEMGVSGVRTNDVVTGLTVSSLPGEVVGPQAVVADVAGDPHVVSAVGPESSSQPTIEFLVSFSEGVSGVTPSDFDLQFFGNASGGIFDVYAVSSRAYRVVVSVDSNSVPGGIALVVNDIDGSIVDIAGNQLLDGSGVVISDPVSIVEPPVSFDNIDYFQTPSVGQGEYLAQADIDGDGTLDLILAGFDGGFTTGITWHRGNGDLSFDETGLVIRYLPEEKVTSIQTDDVDGDGDVDIVVGTDSRIVWYENQSKGNQWGNDYEITNGAAIEELQLADVDGDGDRDLVALRVDDEFEEGSLVWFANMGGSYDGVFDYYEMQIAGSDTGSNSSIAIADVNGDGTEDVVLLNWSYDELSWFANDGSGSPSPWTRQTIGDTGAVEYESDGYTLLTGDFDRDGDEDIVVGSYSAGGVFLFENLDGKGAFGTPGDLLASGLENLYDVRLVDIDADGDLDLLTSGTAQVVDSPETVVISWFVNDGKGGIAANHTLHEPEVDLAVLSFGDYDRDGDIDFVSLDTSGEYVDSFENRSLHSATVLVQNHLVDGATLDDAQQIEFADLDGDGDLDVVASFGPEVERFGWYENLDGAGTLATVRWIAGNVGTDFRLADVNNDGDIDLVSYDPTDLLRVFENDLRGGGGWQQVVSSPGNNSSGASYDLADMDDDGDLDLVVALEGPFELFWLENDGQGQFTNLQSAQNARIASLDVGDLDGDGDSDIVAVGPQLGGVGPFVIFDNYDDYGSLNRVDGLATGPAGDLVRLGDMNNDNRLDVVVGNSATGDLRIYANNGDGTFSQVYTFSGSGPIDQIEIADLDKDGDLDVMVGRASASGFVLVTNHLQDGNFQVGTVDTGLGSATSFAFGDLDRDGDLDVAAALGASGISWIENQSSPVGIAMDFSLTPSAIDRSQPGTESLLSFIVTHNGHSSDDDISVETLSFAVVDQNGTPVSKSDLEALFDSFVLIEDLDGDGQLGVEETQYTLPSSSARDGLLTFGVGNTMGHGDSTRYLLHAVVASDVGDSPIDSFRIMPLLEGVEASHFLQLAASSMPTIDLEQVAGLQSPAITVLGLPEVVAIDRVGPATTASNVVEFDVTFSHHVAGLDPTDFSLHTTGGVTGVIGSIVVDSPTQWTVTVTGVSGEGELGLDFVDNDTVLSEAAVPIGGPGIGNGDFVGQRYVVDTIAPSAPVIAGISTDSGVNGGDGITTDQTLLISGSAEAFSIVEVFVDGGSVGSTSANGSGNWSYLHGVPLAEGAHVITATATDSLGNISGLSSPYAATIDRTGPVLDAIHRLSPASPVTNADSLVFLATFDEAVTTIDMADFQVSGGSTAGVVSLLSADGGAGLAWSVTVAGGDLDSYSGAVGLDLAPSASIDDLAGNSLVVVEPDTNEEYVLDNTVPEVAITLAGASPTDSSIVVFDVVFSEDVANVDATDFGLALVGVTADTPVGVDDAGDADASTYRVTVSNVFGAGLLGLDIAATTDIVDVVGNALDQDLEINQVYTVAALLEPVADFVAPSNVAPDQSVQFDGSPSFHQNPIKSLVEYTWDFGDGSPTEQGVTVSHAFSTFGTYTVTLTVTDSSDPAMSDSVSYLVAVDQGNVSPTVLSAGGPYSIGQTDDVIALLATATDPNIPNGDYLTFEWDLDNDGEYDDTTGPTPSLTSGQVAGLGLGLGVHTIALRVTDIFGEEAFGSTTLEVIDSVAPDAPTISMIADDAGVPGDQVTNDNTPTLSGAAESFGRVEVFLDGALLGSTNADGEGSWAFAVVSPLADGTHTFRGQTTDQAGNVSGLSAPFEVTIDTEAPRIESIDSLDAFPTNVPTVNFLVTFNEAVLSLDSVDFEVTTSGTATGVIQQVTPNGVAGDEWIVTVAGVAGDGSLRLDFVDDGSAVDLAGNQIDEAGLSEGRFAGAAIVIDQSVPEVTSIDLLGGPSPFSESITYLVTMSKVVFGVDASDFALLKTGNVTGQLGVQATSDPLEYLVTVSGLRGDGTIELALAPGAMIVDGAGQSVSGPFLGDDVHIVFDPIGDIETGQFSVVTTDISPAGLSEGRRTELLEVVVSNNGTPGDHSLLVETFTFAVDQTSSDPNSVIESLTLYRDINGDGVIDPAVDVTVQHFDTISLSEGLFSIDVLGSGFAEVGPGASATFVLMVELTADAGDQAPPSLRVTHLSGLASARDSVTNILGVVPLTQSPPGVTVAASLSVASSIPDVSVFEDAPTTFLNLPAQFGPGTTFSIPQGGVSKPSLFAQAPYIDGSGRLVLDYLANTSGTSSITLEVTNAQLGFSFFVTFNVNVLSVNDAPTGPTFFAAGAGQTTINLPSLYSDVEQSGAGLTYTLRSVANGTLFDSAAIVGNQLVVDYASAAFGRTTLLVRATDASGAFIETTFQFTGEAGATPISDPWEANDTAEFATPVGPGGAGDPASFLDPATNPADVAVFANVDVAGDADFYRFRLSADSQVTLRTIADQLGGTLDTVMTLYDPAGNVIASSDDLGGKDSFLKVSLAASAAGESYTVKVRGFERSTGNYRLQIQTQLAGPRIVRMIPDETVGESPQQIRLYFDSVELDPATLSSSLFQLEQVDAEGNLIVGGDRSELISGENAYDAENNLLILTLSGVLEDGRYRLTANDEILSADGVPLDGDGIGGAGGDFVDFFSVDTTAPVSAGDLRVIGVAGSDESGVLYRFAGAVSDPHPATAGEEITIELDVDGDGVFDDGLATVVLEAGATTFQITSTTGIASDTANPVVDVFARFVDARGNTSAPVTATLNTIAPKVTKVEAVGETIVVTFDGTNLTNVGDPSVYEVSGKVIGSVLFDPATNTATLSFEDGLAEGSYSVSVLSGPNGINRGGIALDGDGDASPGGNFLTTIVADRTGPTLDTFELAQESDTGVDANDNLTNKSRPTFRIVGGDLFPVGAAGELTALVELTPVGQTPQGLFDDGSAVLGLGESGVSEEFFVTIDTPLPGGDYLVSLKLIDASGNELRGENFDFQITVDRTGPRAQSLTWDVIDGGEGGGPVGVQFFVDFSEEVDEAGALDPSSYSLLAAGGDGGFGDGNETLVESGFEIEKISATRYVLNVELPEELAGITDDYQLTVHAGTISDLAGNLLSGSRSIEVFYQTVGPRVETVTAWSPLASNLPNKIEVQFNDRFGLRGSDGVLLAGGDQEYGFSVDSEGVITEGESSSEEEGTTGGPRITGIEFATGESSTTITLSFDASLLPDQAVLGSNYVLHDLDGQSFRRLTKTTDLIEYDAEASTVTITIAELLEEGDYRLDIDGTSAEALRVETVNTLDAYLLEKLDDDGNVIGSVTLASVSFNKDSNRVLISLNQDGVPAGDFGTDDGLVVIEGGLRRLTAGTYRLTLADSIENRSGLTLEDPTEFLIVVTEPDGEGDEISSEAVAPVQTSLETITLADAEASEHATKDVTKRDDAERIRVELEELAESLEEKGSSSEEIATAVNERLTELYAELIESIYSEAGVAGGEFIVAWARGARFLIADPDAPDAQVGFGIGLDAIEQIDGATLVGDLEGLTLAVIPVLSSAPVSGGDLISTGEDGSSVAPSLEFLWEREGLDAVNQLGIVAFGSYDPNADEGLQLPTASEMLLDVDRSIVEATFDVSGVIERDDPNLGLINETFVLEIEDIFGAELPDGIYAWFDPVGFVLEDSNNNRVGNDGVGSGNLNEIDNAYYSNDATTEVLIIPDSAANNYSLTLVGAGGEFRGGFNVVQDGEVVASSTFQGNASAGQELALVLDFSDVGADAGGSPTSPPPSVDPGPTTPEPGPGPTSPPVSPPPTNGGGGDPSPGPSPPSTPDPGPSNPPGGGPSPPAPGGGDPAPSPPTGPNTPSNPSAPSDPGGTPSNGGGTSTSLIAGVSPGDSGTNAGNLLGSLIFTAANLIPQNGLNGGAGIENGFGRDRGDFPTGDLEALSGIIDQVFSRAADSLSVEDLVESALDRVGIESESTKSALSNLASALGRSAMPSWHGVSELLQQLLRARLAGDDSGEENLDEEGQPPVEDEARNERGGENVLVPVDGVAPGGVPETEETGEAESDSDDAAAETKEGGSDDGESSSEDAGPEATLFEAPIDVNFEFGHPSTPVEHWDHLDELFSEVATIDESLESTVDAQEIAATSKPETDEKPSNASIGGAIVVGLAAGALAGDRTIRDPKRSNEEKQTTSPSS</sequence>
<feature type="compositionally biased region" description="Acidic residues" evidence="3">
    <location>
        <begin position="5559"/>
        <end position="5570"/>
    </location>
</feature>
<dbReference type="InterPro" id="IPR028994">
    <property type="entry name" value="Integrin_alpha_N"/>
</dbReference>
<dbReference type="InterPro" id="IPR022409">
    <property type="entry name" value="PKD/Chitinase_dom"/>
</dbReference>
<dbReference type="SUPFAM" id="SSF101898">
    <property type="entry name" value="NHL repeat"/>
    <property type="match status" value="1"/>
</dbReference>
<organism evidence="5 6">
    <name type="scientific">Kolteria novifilia</name>
    <dbReference type="NCBI Taxonomy" id="2527975"/>
    <lineage>
        <taxon>Bacteria</taxon>
        <taxon>Pseudomonadati</taxon>
        <taxon>Planctomycetota</taxon>
        <taxon>Planctomycetia</taxon>
        <taxon>Kolteriales</taxon>
        <taxon>Kolteriaceae</taxon>
        <taxon>Kolteria</taxon>
    </lineage>
</organism>
<dbReference type="InterPro" id="IPR013783">
    <property type="entry name" value="Ig-like_fold"/>
</dbReference>
<feature type="compositionally biased region" description="Low complexity" evidence="3">
    <location>
        <begin position="5339"/>
        <end position="5353"/>
    </location>
</feature>
<dbReference type="Pfam" id="PF18911">
    <property type="entry name" value="PKD_4"/>
    <property type="match status" value="1"/>
</dbReference>
<accession>A0A518B3Z6</accession>
<dbReference type="NCBIfam" id="NF033510">
    <property type="entry name" value="Ca_tandemer"/>
    <property type="match status" value="2"/>
</dbReference>
<dbReference type="KEGG" id="knv:Pan216_25710"/>
<dbReference type="InterPro" id="IPR013517">
    <property type="entry name" value="FG-GAP"/>
</dbReference>
<dbReference type="SMART" id="SM00089">
    <property type="entry name" value="PKD"/>
    <property type="match status" value="2"/>
</dbReference>
<name>A0A518B3Z6_9BACT</name>
<feature type="compositionally biased region" description="Acidic residues" evidence="3">
    <location>
        <begin position="5536"/>
        <end position="5551"/>
    </location>
</feature>
<dbReference type="Proteomes" id="UP000317093">
    <property type="component" value="Chromosome"/>
</dbReference>
<dbReference type="InterPro" id="IPR025592">
    <property type="entry name" value="DUF4347"/>
</dbReference>
<dbReference type="Gene3D" id="2.130.10.130">
    <property type="entry name" value="Integrin alpha, N-terminal"/>
    <property type="match status" value="3"/>
</dbReference>
<dbReference type="SUPFAM" id="SSF49299">
    <property type="entry name" value="PKD domain"/>
    <property type="match status" value="1"/>
</dbReference>
<gene>
    <name evidence="5" type="ORF">Pan216_25710</name>
</gene>
<dbReference type="Pfam" id="PF14252">
    <property type="entry name" value="DUF4347"/>
    <property type="match status" value="1"/>
</dbReference>
<feature type="compositionally biased region" description="Basic and acidic residues" evidence="3">
    <location>
        <begin position="5656"/>
        <end position="5669"/>
    </location>
</feature>
<dbReference type="CDD" id="cd00146">
    <property type="entry name" value="PKD"/>
    <property type="match status" value="1"/>
</dbReference>
<dbReference type="InterPro" id="IPR035986">
    <property type="entry name" value="PKD_dom_sf"/>
</dbReference>
<feature type="region of interest" description="Disordered" evidence="3">
    <location>
        <begin position="5494"/>
        <end position="5579"/>
    </location>
</feature>
<dbReference type="InterPro" id="IPR044016">
    <property type="entry name" value="Big_13"/>
</dbReference>
<dbReference type="InterPro" id="IPR007280">
    <property type="entry name" value="Peptidase_C_arc/bac"/>
</dbReference>
<keyword evidence="2" id="KW-0732">Signal</keyword>
<feature type="region of interest" description="Disordered" evidence="3">
    <location>
        <begin position="5255"/>
        <end position="5370"/>
    </location>
</feature>
<feature type="compositionally biased region" description="Low complexity" evidence="3">
    <location>
        <begin position="5522"/>
        <end position="5535"/>
    </location>
</feature>
<keyword evidence="6" id="KW-1185">Reference proteome</keyword>
<feature type="compositionally biased region" description="Pro residues" evidence="3">
    <location>
        <begin position="5262"/>
        <end position="5291"/>
    </location>
</feature>
<dbReference type="PANTHER" id="PTHR44103:SF1">
    <property type="entry name" value="PROPROTEIN CONVERTASE P"/>
    <property type="match status" value="1"/>
</dbReference>
<evidence type="ECO:0000256" key="1">
    <source>
        <dbReference type="ARBA" id="ARBA00001913"/>
    </source>
</evidence>
<dbReference type="PROSITE" id="PS50093">
    <property type="entry name" value="PKD"/>
    <property type="match status" value="1"/>
</dbReference>
<feature type="region of interest" description="Disordered" evidence="3">
    <location>
        <begin position="5652"/>
        <end position="5675"/>
    </location>
</feature>
<evidence type="ECO:0000259" key="4">
    <source>
        <dbReference type="PROSITE" id="PS50093"/>
    </source>
</evidence>
<evidence type="ECO:0000313" key="6">
    <source>
        <dbReference type="Proteomes" id="UP000317093"/>
    </source>
</evidence>
<dbReference type="Pfam" id="PF13517">
    <property type="entry name" value="FG-GAP_3"/>
    <property type="match status" value="9"/>
</dbReference>
<comment type="cofactor">
    <cofactor evidence="1">
        <name>Ca(2+)</name>
        <dbReference type="ChEBI" id="CHEBI:29108"/>
    </cofactor>
</comment>
<dbReference type="Gene3D" id="2.60.40.10">
    <property type="entry name" value="Immunoglobulins"/>
    <property type="match status" value="5"/>
</dbReference>
<dbReference type="Pfam" id="PF04151">
    <property type="entry name" value="PPC"/>
    <property type="match status" value="1"/>
</dbReference>
<dbReference type="Pfam" id="PF19077">
    <property type="entry name" value="Big_13"/>
    <property type="match status" value="2"/>
</dbReference>